<reference evidence="1" key="1">
    <citation type="submission" date="2022-12" db="EMBL/GenBank/DDBJ databases">
        <authorList>
            <person name="Alioto T."/>
            <person name="Alioto T."/>
            <person name="Gomez Garrido J."/>
        </authorList>
    </citation>
    <scope>NUCLEOTIDE SEQUENCE</scope>
</reference>
<dbReference type="AlphaFoldDB" id="A0AA35PTN0"/>
<evidence type="ECO:0000313" key="1">
    <source>
        <dbReference type="EMBL" id="CAI5797513.1"/>
    </source>
</evidence>
<accession>A0AA35PTN0</accession>
<protein>
    <submittedName>
        <fullName evidence="1">Uncharacterized protein</fullName>
    </submittedName>
</protein>
<organism evidence="1 2">
    <name type="scientific">Podarcis lilfordi</name>
    <name type="common">Lilford's wall lizard</name>
    <dbReference type="NCBI Taxonomy" id="74358"/>
    <lineage>
        <taxon>Eukaryota</taxon>
        <taxon>Metazoa</taxon>
        <taxon>Chordata</taxon>
        <taxon>Craniata</taxon>
        <taxon>Vertebrata</taxon>
        <taxon>Euteleostomi</taxon>
        <taxon>Lepidosauria</taxon>
        <taxon>Squamata</taxon>
        <taxon>Bifurcata</taxon>
        <taxon>Unidentata</taxon>
        <taxon>Episquamata</taxon>
        <taxon>Laterata</taxon>
        <taxon>Lacertibaenia</taxon>
        <taxon>Lacertidae</taxon>
        <taxon>Podarcis</taxon>
    </lineage>
</organism>
<keyword evidence="2" id="KW-1185">Reference proteome</keyword>
<name>A0AA35PTN0_9SAUR</name>
<dbReference type="EMBL" id="OX395143">
    <property type="protein sequence ID" value="CAI5797513.1"/>
    <property type="molecule type" value="Genomic_DNA"/>
</dbReference>
<evidence type="ECO:0000313" key="2">
    <source>
        <dbReference type="Proteomes" id="UP001178461"/>
    </source>
</evidence>
<proteinExistence type="predicted"/>
<dbReference type="Proteomes" id="UP001178461">
    <property type="component" value="Chromosome 16"/>
</dbReference>
<gene>
    <name evidence="1" type="ORF">PODLI_1B025284</name>
</gene>
<sequence length="172" mass="18821">MGERDGFFRHYVFVWRAGAQHAVGYCWDEGEPADGGEAMEVLDQCLDSVMDWKKANKLKLNPDKIEALLVAGSLDQMAGRSPALEGVTLPLKEQDTHAANPEVTGRLSVATPAQERAPAGRTCAEAGYHRSRMCRSGPPPHSQKWATAPRTCAEQAHLDTDFLECTRTPGMN</sequence>